<keyword evidence="9" id="KW-1185">Reference proteome</keyword>
<dbReference type="InterPro" id="IPR002716">
    <property type="entry name" value="PIN_dom"/>
</dbReference>
<dbReference type="HAMAP" id="MF_00265">
    <property type="entry name" value="VapC_Nob1"/>
    <property type="match status" value="1"/>
</dbReference>
<evidence type="ECO:0000313" key="9">
    <source>
        <dbReference type="Proteomes" id="UP000231693"/>
    </source>
</evidence>
<proteinExistence type="inferred from homology"/>
<comment type="function">
    <text evidence="6">Toxic component of a toxin-antitoxin (TA) system. An RNase.</text>
</comment>
<keyword evidence="2 6" id="KW-0540">Nuclease</keyword>
<dbReference type="AlphaFoldDB" id="A0A2M9CEK0"/>
<evidence type="ECO:0000256" key="1">
    <source>
        <dbReference type="ARBA" id="ARBA00022649"/>
    </source>
</evidence>
<dbReference type="GO" id="GO:0090729">
    <property type="term" value="F:toxin activity"/>
    <property type="evidence" value="ECO:0007669"/>
    <property type="project" value="UniProtKB-KW"/>
</dbReference>
<dbReference type="Gene3D" id="3.40.50.1010">
    <property type="entry name" value="5'-nuclease"/>
    <property type="match status" value="1"/>
</dbReference>
<keyword evidence="5 6" id="KW-0460">Magnesium</keyword>
<comment type="similarity">
    <text evidence="6">Belongs to the PINc/VapC protein family.</text>
</comment>
<dbReference type="CDD" id="cd09874">
    <property type="entry name" value="PIN_MT3492-like"/>
    <property type="match status" value="1"/>
</dbReference>
<gene>
    <name evidence="6" type="primary">vapC</name>
    <name evidence="8" type="ORF">CLV28_2123</name>
</gene>
<dbReference type="Pfam" id="PF01850">
    <property type="entry name" value="PIN"/>
    <property type="match status" value="1"/>
</dbReference>
<dbReference type="EC" id="3.1.-.-" evidence="6"/>
<dbReference type="EMBL" id="PGFE01000003">
    <property type="protein sequence ID" value="PJJ70292.1"/>
    <property type="molecule type" value="Genomic_DNA"/>
</dbReference>
<dbReference type="SUPFAM" id="SSF88723">
    <property type="entry name" value="PIN domain-like"/>
    <property type="match status" value="1"/>
</dbReference>
<evidence type="ECO:0000256" key="2">
    <source>
        <dbReference type="ARBA" id="ARBA00022722"/>
    </source>
</evidence>
<dbReference type="GO" id="GO:0004540">
    <property type="term" value="F:RNA nuclease activity"/>
    <property type="evidence" value="ECO:0007669"/>
    <property type="project" value="InterPro"/>
</dbReference>
<dbReference type="Proteomes" id="UP000231693">
    <property type="component" value="Unassembled WGS sequence"/>
</dbReference>
<dbReference type="GO" id="GO:0000287">
    <property type="term" value="F:magnesium ion binding"/>
    <property type="evidence" value="ECO:0007669"/>
    <property type="project" value="UniProtKB-UniRule"/>
</dbReference>
<organism evidence="8 9">
    <name type="scientific">Sediminihabitans luteus</name>
    <dbReference type="NCBI Taxonomy" id="1138585"/>
    <lineage>
        <taxon>Bacteria</taxon>
        <taxon>Bacillati</taxon>
        <taxon>Actinomycetota</taxon>
        <taxon>Actinomycetes</taxon>
        <taxon>Micrococcales</taxon>
        <taxon>Cellulomonadaceae</taxon>
        <taxon>Sediminihabitans</taxon>
    </lineage>
</organism>
<comment type="cofactor">
    <cofactor evidence="6">
        <name>Mg(2+)</name>
        <dbReference type="ChEBI" id="CHEBI:18420"/>
    </cofactor>
</comment>
<keyword evidence="4 6" id="KW-0378">Hydrolase</keyword>
<evidence type="ECO:0000256" key="5">
    <source>
        <dbReference type="ARBA" id="ARBA00022842"/>
    </source>
</evidence>
<dbReference type="RefSeq" id="WP_100423287.1">
    <property type="nucleotide sequence ID" value="NZ_BOOX01000001.1"/>
</dbReference>
<name>A0A2M9CEK0_9CELL</name>
<evidence type="ECO:0000256" key="3">
    <source>
        <dbReference type="ARBA" id="ARBA00022723"/>
    </source>
</evidence>
<evidence type="ECO:0000259" key="7">
    <source>
        <dbReference type="Pfam" id="PF01850"/>
    </source>
</evidence>
<dbReference type="OrthoDB" id="1525146at2"/>
<accession>A0A2M9CEK0</accession>
<comment type="caution">
    <text evidence="8">The sequence shown here is derived from an EMBL/GenBank/DDBJ whole genome shotgun (WGS) entry which is preliminary data.</text>
</comment>
<evidence type="ECO:0000256" key="4">
    <source>
        <dbReference type="ARBA" id="ARBA00022801"/>
    </source>
</evidence>
<feature type="binding site" evidence="6">
    <location>
        <position position="7"/>
    </location>
    <ligand>
        <name>Mg(2+)</name>
        <dbReference type="ChEBI" id="CHEBI:18420"/>
    </ligand>
</feature>
<evidence type="ECO:0000313" key="8">
    <source>
        <dbReference type="EMBL" id="PJJ70292.1"/>
    </source>
</evidence>
<dbReference type="InterPro" id="IPR029060">
    <property type="entry name" value="PIN-like_dom_sf"/>
</dbReference>
<evidence type="ECO:0000256" key="6">
    <source>
        <dbReference type="HAMAP-Rule" id="MF_00265"/>
    </source>
</evidence>
<keyword evidence="3 6" id="KW-0479">Metal-binding</keyword>
<sequence>MALVYLDTSALVHLCVPGSGSRLVAALWNRADVVVTSRVADVELQAVLAAGLRSGALAPDEHAAALARWADVWPALSLVELTPEVAASSAELVRRSPVALRAGDAVHVASALVVAHEDTLVAAWDPAVVAAARAEGLVVLPGERAVT</sequence>
<dbReference type="GO" id="GO:0016787">
    <property type="term" value="F:hydrolase activity"/>
    <property type="evidence" value="ECO:0007669"/>
    <property type="project" value="UniProtKB-KW"/>
</dbReference>
<feature type="domain" description="PIN" evidence="7">
    <location>
        <begin position="4"/>
        <end position="112"/>
    </location>
</feature>
<dbReference type="InterPro" id="IPR022907">
    <property type="entry name" value="VapC_family"/>
</dbReference>
<protein>
    <recommendedName>
        <fullName evidence="6">Ribonuclease VapC</fullName>
        <shortName evidence="6">RNase VapC</shortName>
        <ecNumber evidence="6">3.1.-.-</ecNumber>
    </recommendedName>
    <alternativeName>
        <fullName evidence="6">Toxin VapC</fullName>
    </alternativeName>
</protein>
<keyword evidence="1 6" id="KW-1277">Toxin-antitoxin system</keyword>
<keyword evidence="6" id="KW-0800">Toxin</keyword>
<feature type="binding site" evidence="6">
    <location>
        <position position="104"/>
    </location>
    <ligand>
        <name>Mg(2+)</name>
        <dbReference type="ChEBI" id="CHEBI:18420"/>
    </ligand>
</feature>
<reference evidence="8 9" key="1">
    <citation type="submission" date="2017-11" db="EMBL/GenBank/DDBJ databases">
        <title>Genomic Encyclopedia of Archaeal and Bacterial Type Strains, Phase II (KMG-II): From Individual Species to Whole Genera.</title>
        <authorList>
            <person name="Goeker M."/>
        </authorList>
    </citation>
    <scope>NUCLEOTIDE SEQUENCE [LARGE SCALE GENOMIC DNA]</scope>
    <source>
        <strain evidence="8 9">DSM 25478</strain>
    </source>
</reference>